<evidence type="ECO:0000313" key="2">
    <source>
        <dbReference type="Proteomes" id="UP000076603"/>
    </source>
</evidence>
<comment type="caution">
    <text evidence="1">The sequence shown here is derived from an EMBL/GenBank/DDBJ whole genome shotgun (WGS) entry which is preliminary data.</text>
</comment>
<accession>A0A162RID0</accession>
<name>A0A162RID0_9CLOT</name>
<proteinExistence type="predicted"/>
<keyword evidence="2" id="KW-1185">Reference proteome</keyword>
<dbReference type="PATRIC" id="fig|1121326.3.peg.4493"/>
<dbReference type="STRING" id="1121326.CLMAG_44310"/>
<dbReference type="AlphaFoldDB" id="A0A162RID0"/>
<dbReference type="EMBL" id="LWAE01000006">
    <property type="protein sequence ID" value="KZL89947.1"/>
    <property type="molecule type" value="Genomic_DNA"/>
</dbReference>
<gene>
    <name evidence="1" type="ORF">CLMAG_44310</name>
</gene>
<evidence type="ECO:0000313" key="1">
    <source>
        <dbReference type="EMBL" id="KZL89947.1"/>
    </source>
</evidence>
<dbReference type="RefSeq" id="WP_278331275.1">
    <property type="nucleotide sequence ID" value="NZ_FQXL01000055.1"/>
</dbReference>
<protein>
    <submittedName>
        <fullName evidence="1">Uncharacterized protein</fullName>
    </submittedName>
</protein>
<reference evidence="1 2" key="1">
    <citation type="submission" date="2016-04" db="EMBL/GenBank/DDBJ databases">
        <title>Genome sequence of Clostridium magnum DSM 2767.</title>
        <authorList>
            <person name="Poehlein A."/>
            <person name="Uhlig R."/>
            <person name="Fischer R."/>
            <person name="Bahl H."/>
            <person name="Daniel R."/>
        </authorList>
    </citation>
    <scope>NUCLEOTIDE SEQUENCE [LARGE SCALE GENOMIC DNA]</scope>
    <source>
        <strain evidence="1 2">DSM 2767</strain>
    </source>
</reference>
<organism evidence="1 2">
    <name type="scientific">Clostridium magnum DSM 2767</name>
    <dbReference type="NCBI Taxonomy" id="1121326"/>
    <lineage>
        <taxon>Bacteria</taxon>
        <taxon>Bacillati</taxon>
        <taxon>Bacillota</taxon>
        <taxon>Clostridia</taxon>
        <taxon>Eubacteriales</taxon>
        <taxon>Clostridiaceae</taxon>
        <taxon>Clostridium</taxon>
    </lineage>
</organism>
<sequence>MAIEAEKVDDEVKVADINEEQTLKLDILEAKDENSLLMANK</sequence>
<dbReference type="Proteomes" id="UP000076603">
    <property type="component" value="Unassembled WGS sequence"/>
</dbReference>